<keyword evidence="2" id="KW-1185">Reference proteome</keyword>
<gene>
    <name evidence="1" type="ORF">RINTHH_15690</name>
</gene>
<sequence>MACWVFIFPCFAPDFTFAKFAFPCTSSKAAYSSSQLSKIATICPILYDPLLDTNNFSNLLP</sequence>
<reference evidence="2" key="2">
    <citation type="submission" date="2016-01" db="EMBL/GenBank/DDBJ databases">
        <title>Diatom-associated endosymboitic cyanobacterium lacks core nitrogen metabolism enzymes.</title>
        <authorList>
            <person name="Hilton J.A."/>
            <person name="Foster R.A."/>
            <person name="Tripp H.J."/>
            <person name="Carter B.J."/>
            <person name="Zehr J.P."/>
            <person name="Villareal T.A."/>
        </authorList>
    </citation>
    <scope>NUCLEOTIDE SEQUENCE [LARGE SCALE GENOMIC DNA]</scope>
    <source>
        <strain evidence="2">HH01</strain>
    </source>
</reference>
<comment type="caution">
    <text evidence="1">The sequence shown here is derived from an EMBL/GenBank/DDBJ whole genome shotgun (WGS) entry which is preliminary data.</text>
</comment>
<evidence type="ECO:0000313" key="1">
    <source>
        <dbReference type="EMBL" id="CCH67724.1"/>
    </source>
</evidence>
<proteinExistence type="predicted"/>
<name>M1WT15_9NOST</name>
<dbReference type="Proteomes" id="UP000053051">
    <property type="component" value="Unassembled WGS sequence"/>
</dbReference>
<accession>M1WT15</accession>
<dbReference type="EMBL" id="CAIY01000054">
    <property type="protein sequence ID" value="CCH67724.1"/>
    <property type="molecule type" value="Genomic_DNA"/>
</dbReference>
<dbReference type="AlphaFoldDB" id="M1WT15"/>
<evidence type="ECO:0000313" key="2">
    <source>
        <dbReference type="Proteomes" id="UP000053051"/>
    </source>
</evidence>
<protein>
    <submittedName>
        <fullName evidence="1">Uncharacterized protein</fullName>
    </submittedName>
</protein>
<organism evidence="1 2">
    <name type="scientific">Richelia intracellularis HH01</name>
    <dbReference type="NCBI Taxonomy" id="1165094"/>
    <lineage>
        <taxon>Bacteria</taxon>
        <taxon>Bacillati</taxon>
        <taxon>Cyanobacteriota</taxon>
        <taxon>Cyanophyceae</taxon>
        <taxon>Nostocales</taxon>
        <taxon>Nostocaceae</taxon>
        <taxon>Richelia</taxon>
    </lineage>
</organism>
<reference evidence="1 2" key="1">
    <citation type="submission" date="2012-05" db="EMBL/GenBank/DDBJ databases">
        <authorList>
            <person name="Hilton J."/>
        </authorList>
    </citation>
    <scope>NUCLEOTIDE SEQUENCE [LARGE SCALE GENOMIC DNA]</scope>
    <source>
        <strain evidence="1 2">HH01</strain>
    </source>
</reference>